<feature type="domain" description="Squalene cyclase N-terminal" evidence="5">
    <location>
        <begin position="130"/>
        <end position="223"/>
    </location>
</feature>
<organism evidence="6 7">
    <name type="scientific">Quercus suber</name>
    <name type="common">Cork oak</name>
    <dbReference type="NCBI Taxonomy" id="58331"/>
    <lineage>
        <taxon>Eukaryota</taxon>
        <taxon>Viridiplantae</taxon>
        <taxon>Streptophyta</taxon>
        <taxon>Embryophyta</taxon>
        <taxon>Tracheophyta</taxon>
        <taxon>Spermatophyta</taxon>
        <taxon>Magnoliopsida</taxon>
        <taxon>eudicotyledons</taxon>
        <taxon>Gunneridae</taxon>
        <taxon>Pentapetalae</taxon>
        <taxon>rosids</taxon>
        <taxon>fabids</taxon>
        <taxon>Fagales</taxon>
        <taxon>Fagaceae</taxon>
        <taxon>Quercus</taxon>
    </lineage>
</organism>
<comment type="caution">
    <text evidence="6">The sequence shown here is derived from an EMBL/GenBank/DDBJ whole genome shotgun (WGS) entry which is preliminary data.</text>
</comment>
<accession>A0AAW0LIX9</accession>
<evidence type="ECO:0000256" key="3">
    <source>
        <dbReference type="ARBA" id="ARBA00023235"/>
    </source>
</evidence>
<comment type="similarity">
    <text evidence="1">Belongs to the terpene cyclase/mutase family.</text>
</comment>
<keyword evidence="3" id="KW-0413">Isomerase</keyword>
<dbReference type="InterPro" id="IPR032696">
    <property type="entry name" value="SQ_cyclase_C"/>
</dbReference>
<dbReference type="AlphaFoldDB" id="A0AAW0LIX9"/>
<dbReference type="InterPro" id="IPR008930">
    <property type="entry name" value="Terpenoid_cyclase/PrenylTrfase"/>
</dbReference>
<evidence type="ECO:0000259" key="4">
    <source>
        <dbReference type="Pfam" id="PF13243"/>
    </source>
</evidence>
<reference evidence="6 7" key="1">
    <citation type="journal article" date="2018" name="Sci. Data">
        <title>The draft genome sequence of cork oak.</title>
        <authorList>
            <person name="Ramos A.M."/>
            <person name="Usie A."/>
            <person name="Barbosa P."/>
            <person name="Barros P.M."/>
            <person name="Capote T."/>
            <person name="Chaves I."/>
            <person name="Simoes F."/>
            <person name="Abreu I."/>
            <person name="Carrasquinho I."/>
            <person name="Faro C."/>
            <person name="Guimaraes J.B."/>
            <person name="Mendonca D."/>
            <person name="Nobrega F."/>
            <person name="Rodrigues L."/>
            <person name="Saibo N.J.M."/>
            <person name="Varela M.C."/>
            <person name="Egas C."/>
            <person name="Matos J."/>
            <person name="Miguel C.M."/>
            <person name="Oliveira M.M."/>
            <person name="Ricardo C.P."/>
            <person name="Goncalves S."/>
        </authorList>
    </citation>
    <scope>NUCLEOTIDE SEQUENCE [LARGE SCALE GENOMIC DNA]</scope>
    <source>
        <strain evidence="7">cv. HL8</strain>
    </source>
</reference>
<evidence type="ECO:0000256" key="1">
    <source>
        <dbReference type="ARBA" id="ARBA00009755"/>
    </source>
</evidence>
<dbReference type="InterPro" id="IPR002365">
    <property type="entry name" value="Terpene_synthase_CS"/>
</dbReference>
<keyword evidence="2" id="KW-0677">Repeat</keyword>
<dbReference type="Pfam" id="PF13249">
    <property type="entry name" value="SQHop_cyclase_N"/>
    <property type="match status" value="1"/>
</dbReference>
<dbReference type="EMBL" id="PKMF04000101">
    <property type="protein sequence ID" value="KAK7850371.1"/>
    <property type="molecule type" value="Genomic_DNA"/>
</dbReference>
<dbReference type="Pfam" id="PF13243">
    <property type="entry name" value="SQHop_cyclase_C"/>
    <property type="match status" value="1"/>
</dbReference>
<evidence type="ECO:0000259" key="5">
    <source>
        <dbReference type="Pfam" id="PF13249"/>
    </source>
</evidence>
<dbReference type="PROSITE" id="PS01074">
    <property type="entry name" value="TERPENE_SYNTHASES"/>
    <property type="match status" value="1"/>
</dbReference>
<dbReference type="CDD" id="cd02892">
    <property type="entry name" value="SQCY_1"/>
    <property type="match status" value="1"/>
</dbReference>
<dbReference type="GO" id="GO:0005811">
    <property type="term" value="C:lipid droplet"/>
    <property type="evidence" value="ECO:0007669"/>
    <property type="project" value="InterPro"/>
</dbReference>
<protein>
    <submittedName>
        <fullName evidence="6">Beta-amyrin synthase</fullName>
    </submittedName>
</protein>
<dbReference type="InterPro" id="IPR018333">
    <property type="entry name" value="Squalene_cyclase"/>
</dbReference>
<keyword evidence="7" id="KW-1185">Reference proteome</keyword>
<dbReference type="GO" id="GO:0042300">
    <property type="term" value="F:beta-amyrin synthase activity"/>
    <property type="evidence" value="ECO:0007669"/>
    <property type="project" value="TreeGrafter"/>
</dbReference>
<evidence type="ECO:0000313" key="7">
    <source>
        <dbReference type="Proteomes" id="UP000237347"/>
    </source>
</evidence>
<dbReference type="Proteomes" id="UP000237347">
    <property type="component" value="Unassembled WGS sequence"/>
</dbReference>
<feature type="domain" description="Squalene cyclase C-terminal" evidence="4">
    <location>
        <begin position="436"/>
        <end position="658"/>
    </location>
</feature>
<dbReference type="Gene3D" id="1.50.10.20">
    <property type="match status" value="2"/>
</dbReference>
<evidence type="ECO:0000256" key="2">
    <source>
        <dbReference type="ARBA" id="ARBA00022737"/>
    </source>
</evidence>
<proteinExistence type="inferred from homology"/>
<dbReference type="SUPFAM" id="SSF48239">
    <property type="entry name" value="Terpenoid cyclases/Protein prenyltransferases"/>
    <property type="match status" value="2"/>
</dbReference>
<evidence type="ECO:0000313" key="6">
    <source>
        <dbReference type="EMBL" id="KAK7850371.1"/>
    </source>
</evidence>
<name>A0AAW0LIX9_QUESU</name>
<sequence length="667" mass="76543">MWRLKIGEGSNDPYLFSTNNFTGRQTWVFDPEAGTPEERAEVEEARQNFYKNRHQVKASSDLLWRMQFLREKNFKQTIPPVKIEDGEEITYEKATTTLRRAISFFAALQSSDGHWPAENGGPMFFLPPFNEDGGWGLHIEGHSIMFCTALSYICMRILGEGPDGGKDNACARARKWILDHGSVTHIPSWGKSWLSILGVFEWIGSNPMPPEFWLLPSFLPLHPGPITPLILQLREELYTQPYSEINWRKMRHLCAKEDLYYPHPWIQDMLWDSLYILTEPLLTRWPFNKLVREKALQVTMKHIHYEDEISRYLTIGVVEKVICMLACWVEDPNGDYFKKHLARVKEFIWIAEDGIKMHSFGSQLWDTSFTIQALLASDLINEIGPVLTRGHDFIKKSQVRDNPSGDFKRMYRHISKGSWTFSDQDHGLQVSDCTAHSLKSKNGGLPAWEPARAGDWLDDIVVEHEYVECTASTIQALILFKKLHPRHRMEEIDSSIRNGISYIENTQLPDGSWYGSWGICFIYGTWFALGGLAAVGKTYHNCPTVRKAVDFLLKTQKNNGGWGESYLSCPNKEYVPLEGNRSNLVQTAWAMMGLIHAGQAKIDPTPLHRAAKLIINSQMEDGDFPQQESTGVFFKNCMLHYAAYRNIFPLWALAEYRKCIPLPPKVM</sequence>
<dbReference type="InterPro" id="IPR032697">
    <property type="entry name" value="SQ_cyclase_N"/>
</dbReference>
<dbReference type="GO" id="GO:0016104">
    <property type="term" value="P:triterpenoid biosynthetic process"/>
    <property type="evidence" value="ECO:0007669"/>
    <property type="project" value="InterPro"/>
</dbReference>
<gene>
    <name evidence="6" type="primary">OSCBPY_2</name>
    <name evidence="6" type="ORF">CFP56_001005</name>
</gene>
<dbReference type="PANTHER" id="PTHR11764">
    <property type="entry name" value="TERPENE CYCLASE/MUTASE FAMILY MEMBER"/>
    <property type="match status" value="1"/>
</dbReference>
<dbReference type="PANTHER" id="PTHR11764:SF58">
    <property type="entry name" value="BETA-AMYRIN SYNTHASE-RELATED"/>
    <property type="match status" value="1"/>
</dbReference>